<dbReference type="RefSeq" id="WP_095541574.1">
    <property type="nucleotide sequence ID" value="NZ_CP156659.1"/>
</dbReference>
<dbReference type="EMBL" id="NSJE01000004">
    <property type="protein sequence ID" value="PAT43603.1"/>
    <property type="molecule type" value="Genomic_DNA"/>
</dbReference>
<sequence>MPYPKPWKSHADQLAQLIERGMAVADPALAAESLARIGYYRLSGYWFAFRQRSGEVCMLDDKGAKPRHVRTQRLVLDIFRAGATFQNAVDLYVFDKRLRLLALDALERIEVVLRADIAHTLGQLDPFAYMRPELLHADFSTRLDQNSGLSKHHTWLSKHAQLIGRSKEEFVRHNREKYGLPLAIWVACEVWDFGTLSTLFSGMREGEQDAIASRYGLRNGRIFATWLRSLNYLRNVCAHHSRLWNRNIVDQPKLPPSDELPWVAPFEQDNHARARCFLLLKIIRHLLRVIHPRSSWPKAMRQHLHSFPNLAHLDLNLAGMGAPDHWDAAW</sequence>
<evidence type="ECO:0000313" key="2">
    <source>
        <dbReference type="EMBL" id="PAX17472.1"/>
    </source>
</evidence>
<dbReference type="AlphaFoldDB" id="A0A2A2T6Y0"/>
<dbReference type="PIRSF" id="PIRSF034934">
    <property type="entry name" value="AbiF_AbiD"/>
    <property type="match status" value="1"/>
</dbReference>
<dbReference type="Pfam" id="PF07751">
    <property type="entry name" value="Abi_2"/>
    <property type="match status" value="1"/>
</dbReference>
<reference evidence="3 4" key="1">
    <citation type="submission" date="2017-08" db="EMBL/GenBank/DDBJ databases">
        <title>WGS of Clinical strains of the CDC Group NO-1 linked to zoonotic infections in humans.</title>
        <authorList>
            <person name="Bernier A.-M."/>
            <person name="Bernard K."/>
        </authorList>
    </citation>
    <scope>NUCLEOTIDE SEQUENCE [LARGE SCALE GENOMIC DNA]</scope>
    <source>
        <strain evidence="1 4">NML120219</strain>
        <strain evidence="2 3">NML91-0035</strain>
    </source>
</reference>
<proteinExistence type="predicted"/>
<dbReference type="InterPro" id="IPR011664">
    <property type="entry name" value="Abi_system_AbiD/AbiF-like"/>
</dbReference>
<evidence type="ECO:0000313" key="1">
    <source>
        <dbReference type="EMBL" id="PAT43603.1"/>
    </source>
</evidence>
<dbReference type="EMBL" id="NTBI01000003">
    <property type="protein sequence ID" value="PAX17472.1"/>
    <property type="molecule type" value="Genomic_DNA"/>
</dbReference>
<dbReference type="GeneID" id="93874169"/>
<name>A0A2A2T6Y0_9BURK</name>
<dbReference type="Proteomes" id="UP000217780">
    <property type="component" value="Unassembled WGS sequence"/>
</dbReference>
<gene>
    <name evidence="1" type="ORF">CK621_03820</name>
    <name evidence="2" type="ORF">CLI92_05085</name>
</gene>
<protein>
    <submittedName>
        <fullName evidence="2">Abortive phage resistance protein</fullName>
    </submittedName>
</protein>
<dbReference type="Proteomes" id="UP000218439">
    <property type="component" value="Unassembled WGS sequence"/>
</dbReference>
<evidence type="ECO:0000313" key="3">
    <source>
        <dbReference type="Proteomes" id="UP000217780"/>
    </source>
</evidence>
<dbReference type="InterPro" id="IPR017034">
    <property type="entry name" value="Abi_system_AbiD/AbiF"/>
</dbReference>
<comment type="caution">
    <text evidence="2">The sequence shown here is derived from an EMBL/GenBank/DDBJ whole genome shotgun (WGS) entry which is preliminary data.</text>
</comment>
<accession>A0A2A2T6Y0</accession>
<accession>A0A2A2B0M4</accession>
<organism evidence="2 3">
    <name type="scientific">Vandammella animalimorsus</name>
    <dbReference type="NCBI Taxonomy" id="2029117"/>
    <lineage>
        <taxon>Bacteria</taxon>
        <taxon>Pseudomonadati</taxon>
        <taxon>Pseudomonadota</taxon>
        <taxon>Betaproteobacteria</taxon>
        <taxon>Burkholderiales</taxon>
        <taxon>Comamonadaceae</taxon>
        <taxon>Vandammella</taxon>
    </lineage>
</organism>
<evidence type="ECO:0000313" key="4">
    <source>
        <dbReference type="Proteomes" id="UP000218439"/>
    </source>
</evidence>